<evidence type="ECO:0000313" key="1">
    <source>
        <dbReference type="EMBL" id="OXU21623.1"/>
    </source>
</evidence>
<organism evidence="1 2">
    <name type="scientific">Trichomalopsis sarcophagae</name>
    <dbReference type="NCBI Taxonomy" id="543379"/>
    <lineage>
        <taxon>Eukaryota</taxon>
        <taxon>Metazoa</taxon>
        <taxon>Ecdysozoa</taxon>
        <taxon>Arthropoda</taxon>
        <taxon>Hexapoda</taxon>
        <taxon>Insecta</taxon>
        <taxon>Pterygota</taxon>
        <taxon>Neoptera</taxon>
        <taxon>Endopterygota</taxon>
        <taxon>Hymenoptera</taxon>
        <taxon>Apocrita</taxon>
        <taxon>Proctotrupomorpha</taxon>
        <taxon>Chalcidoidea</taxon>
        <taxon>Pteromalidae</taxon>
        <taxon>Pteromalinae</taxon>
        <taxon>Trichomalopsis</taxon>
    </lineage>
</organism>
<comment type="caution">
    <text evidence="1">The sequence shown here is derived from an EMBL/GenBank/DDBJ whole genome shotgun (WGS) entry which is preliminary data.</text>
</comment>
<gene>
    <name evidence="1" type="ORF">TSAR_009879</name>
</gene>
<sequence>MKSAYVRYTHSCVWILKQRRRFTLPPPLCALLRRLELALVPPFVFRFFFRSFFVVDAAHQPFSI</sequence>
<accession>A0A232ETE7</accession>
<protein>
    <submittedName>
        <fullName evidence="1">Uncharacterized protein</fullName>
    </submittedName>
</protein>
<dbReference type="AlphaFoldDB" id="A0A232ETE7"/>
<reference evidence="1 2" key="1">
    <citation type="journal article" date="2017" name="Curr. Biol.">
        <title>The Evolution of Venom by Co-option of Single-Copy Genes.</title>
        <authorList>
            <person name="Martinson E.O."/>
            <person name="Mrinalini"/>
            <person name="Kelkar Y.D."/>
            <person name="Chang C.H."/>
            <person name="Werren J.H."/>
        </authorList>
    </citation>
    <scope>NUCLEOTIDE SEQUENCE [LARGE SCALE GENOMIC DNA]</scope>
    <source>
        <strain evidence="1 2">Alberta</strain>
        <tissue evidence="1">Whole body</tissue>
    </source>
</reference>
<evidence type="ECO:0000313" key="2">
    <source>
        <dbReference type="Proteomes" id="UP000215335"/>
    </source>
</evidence>
<dbReference type="EMBL" id="NNAY01002285">
    <property type="protein sequence ID" value="OXU21623.1"/>
    <property type="molecule type" value="Genomic_DNA"/>
</dbReference>
<dbReference type="Proteomes" id="UP000215335">
    <property type="component" value="Unassembled WGS sequence"/>
</dbReference>
<proteinExistence type="predicted"/>
<keyword evidence="2" id="KW-1185">Reference proteome</keyword>
<name>A0A232ETE7_9HYME</name>